<dbReference type="Proteomes" id="UP000011087">
    <property type="component" value="Unassembled WGS sequence"/>
</dbReference>
<dbReference type="OrthoDB" id="10578776at2759"/>
<dbReference type="RefSeq" id="XP_005832280.1">
    <property type="nucleotide sequence ID" value="XM_005832223.1"/>
</dbReference>
<reference evidence="5" key="3">
    <citation type="submission" date="2016-03" db="UniProtKB">
        <authorList>
            <consortium name="EnsemblProtists"/>
        </authorList>
    </citation>
    <scope>IDENTIFICATION</scope>
</reference>
<dbReference type="EMBL" id="JH993000">
    <property type="protein sequence ID" value="EKX45300.1"/>
    <property type="molecule type" value="Genomic_DNA"/>
</dbReference>
<evidence type="ECO:0000313" key="4">
    <source>
        <dbReference type="EMBL" id="EKX45300.1"/>
    </source>
</evidence>
<proteinExistence type="predicted"/>
<dbReference type="Gene3D" id="2.10.10.10">
    <property type="entry name" value="Fibronectin, type II, collagen-binding"/>
    <property type="match status" value="1"/>
</dbReference>
<dbReference type="InterPro" id="IPR036943">
    <property type="entry name" value="FN_type2_sf"/>
</dbReference>
<dbReference type="GeneID" id="17302008"/>
<evidence type="ECO:0000313" key="6">
    <source>
        <dbReference type="Proteomes" id="UP000011087"/>
    </source>
</evidence>
<dbReference type="EnsemblProtists" id="EKX45300">
    <property type="protein sequence ID" value="EKX45300"/>
    <property type="gene ID" value="GUITHDRAFT_163367"/>
</dbReference>
<accession>L1JB50</accession>
<keyword evidence="3" id="KW-0472">Membrane</keyword>
<dbReference type="AlphaFoldDB" id="L1JB50"/>
<gene>
    <name evidence="4" type="ORF">GUITHDRAFT_163367</name>
</gene>
<reference evidence="4 6" key="1">
    <citation type="journal article" date="2012" name="Nature">
        <title>Algal genomes reveal evolutionary mosaicism and the fate of nucleomorphs.</title>
        <authorList>
            <consortium name="DOE Joint Genome Institute"/>
            <person name="Curtis B.A."/>
            <person name="Tanifuji G."/>
            <person name="Burki F."/>
            <person name="Gruber A."/>
            <person name="Irimia M."/>
            <person name="Maruyama S."/>
            <person name="Arias M.C."/>
            <person name="Ball S.G."/>
            <person name="Gile G.H."/>
            <person name="Hirakawa Y."/>
            <person name="Hopkins J.F."/>
            <person name="Kuo A."/>
            <person name="Rensing S.A."/>
            <person name="Schmutz J."/>
            <person name="Symeonidi A."/>
            <person name="Elias M."/>
            <person name="Eveleigh R.J."/>
            <person name="Herman E.K."/>
            <person name="Klute M.J."/>
            <person name="Nakayama T."/>
            <person name="Obornik M."/>
            <person name="Reyes-Prieto A."/>
            <person name="Armbrust E.V."/>
            <person name="Aves S.J."/>
            <person name="Beiko R.G."/>
            <person name="Coutinho P."/>
            <person name="Dacks J.B."/>
            <person name="Durnford D.G."/>
            <person name="Fast N.M."/>
            <person name="Green B.R."/>
            <person name="Grisdale C.J."/>
            <person name="Hempel F."/>
            <person name="Henrissat B."/>
            <person name="Hoppner M.P."/>
            <person name="Ishida K."/>
            <person name="Kim E."/>
            <person name="Koreny L."/>
            <person name="Kroth P.G."/>
            <person name="Liu Y."/>
            <person name="Malik S.B."/>
            <person name="Maier U.G."/>
            <person name="McRose D."/>
            <person name="Mock T."/>
            <person name="Neilson J.A."/>
            <person name="Onodera N.T."/>
            <person name="Poole A.M."/>
            <person name="Pritham E.J."/>
            <person name="Richards T.A."/>
            <person name="Rocap G."/>
            <person name="Roy S.W."/>
            <person name="Sarai C."/>
            <person name="Schaack S."/>
            <person name="Shirato S."/>
            <person name="Slamovits C.H."/>
            <person name="Spencer D.F."/>
            <person name="Suzuki S."/>
            <person name="Worden A.Z."/>
            <person name="Zauner S."/>
            <person name="Barry K."/>
            <person name="Bell C."/>
            <person name="Bharti A.K."/>
            <person name="Crow J.A."/>
            <person name="Grimwood J."/>
            <person name="Kramer R."/>
            <person name="Lindquist E."/>
            <person name="Lucas S."/>
            <person name="Salamov A."/>
            <person name="McFadden G.I."/>
            <person name="Lane C.E."/>
            <person name="Keeling P.J."/>
            <person name="Gray M.W."/>
            <person name="Grigoriev I.V."/>
            <person name="Archibald J.M."/>
        </authorList>
    </citation>
    <scope>NUCLEOTIDE SEQUENCE</scope>
    <source>
        <strain evidence="4 6">CCMP2712</strain>
    </source>
</reference>
<evidence type="ECO:0000256" key="1">
    <source>
        <dbReference type="SAM" id="Coils"/>
    </source>
</evidence>
<feature type="coiled-coil region" evidence="1">
    <location>
        <begin position="42"/>
        <end position="69"/>
    </location>
</feature>
<feature type="non-terminal residue" evidence="4">
    <location>
        <position position="1"/>
    </location>
</feature>
<name>L1JB50_GUITC</name>
<dbReference type="PaxDb" id="55529-EKX45300"/>
<keyword evidence="3" id="KW-0812">Transmembrane</keyword>
<protein>
    <submittedName>
        <fullName evidence="4 5">Uncharacterized protein</fullName>
    </submittedName>
</protein>
<keyword evidence="6" id="KW-1185">Reference proteome</keyword>
<dbReference type="KEGG" id="gtt:GUITHDRAFT_163367"/>
<keyword evidence="1" id="KW-0175">Coiled coil</keyword>
<evidence type="ECO:0000256" key="3">
    <source>
        <dbReference type="SAM" id="Phobius"/>
    </source>
</evidence>
<feature type="transmembrane region" description="Helical" evidence="3">
    <location>
        <begin position="12"/>
        <end position="30"/>
    </location>
</feature>
<evidence type="ECO:0000256" key="2">
    <source>
        <dbReference type="SAM" id="MobiDB-lite"/>
    </source>
</evidence>
<evidence type="ECO:0000313" key="5">
    <source>
        <dbReference type="EnsemblProtists" id="EKX45300"/>
    </source>
</evidence>
<feature type="region of interest" description="Disordered" evidence="2">
    <location>
        <begin position="1107"/>
        <end position="1129"/>
    </location>
</feature>
<dbReference type="HOGENOM" id="CLU_273925_0_0_1"/>
<sequence>MPGLKASPRSLSPLYIAGPLVLIVGLVLVVQRPSDLPAELDEKFLNERAAEIEKTLHSLEGKLASVKGKGSAPPSIYRMPGQEWTAEDEEDYDKKMAEAVGEDGTRPYKGLKLPPSFLPISDPKVQESYAQNLVSLLRNMKAGYVEEMLEWAESGKSTENPYILPIVEGIEAPLIKNLDAEAHERVKETVRDVGLRKNLNAEQMKKMRSRLLVPLLLRIRARVHHQVEVYVISMLRRVILGSSLPGSGHSGSAKMGIAAPLAGEQNKPSDDMQMEYELRDIDGLYQKGVISKRDYHAQKAKVLSEWLGVAIKQIGGKSAARRALEDFLWPPIKTVSGCRCLLPFKYDVPELKDHTIKYDVCTDIGSPGKAWCAVDPADGECGKFGSPKSSSDPKATVKEGGYGWTHWDFCMSQPAPHDEKFLPSPAPKVVTEKGCTCKLPFEFYPRSLGGLQKLELYACTLHGGHGTHWCATEGSCGRTGTPESKYGDSRLSWTHWDKCVGEPAGFLALPPKPATTVQGCTCKTTWSFEPWDLGGKRVIYNGCVDIDSPGTAWCAVEGDCGTTSADPKAGTKSGQYGWTHWDICDDKYQPTELVADLSKGIVPHPLPFVRTESGCSCMFPFKIANAETNHEVKEFNTCQRFGMHAAWCPVNEQSCGKKSDLPQAYKGPGGFGWSRWDKCIGEPAGFLAPLKPKLMTRQGCVCKQPWVFQPSSLAGQEVTYLGCTDIGSPNQAWCAIDPVESPNCGIQSNDPRAKLTPRGYGWDHWDYCMEQVESHEQGVMPYPSQSVSTLQGCKCKMPYTITPPGLGYSVTLTTCTRYGQTKSGMENFWWCPVEESTCGYTGKTASGETMQWDKCVGDPPGWLEPEPVKTVDGCECLLPFEYSPPVFGQSSNRIVYTSCTDISSSKGGAWCATKGACGKKSNSKMAHTGPGGFGWTHWDICKEQPEKRPLIAGTDQPQLPDVIPKVRTQNGCTCRLPFKYAPSELCKVKPLKDSACQLEGGYMQQGWCVICDDKTYTECTRADQDAAWCAVEGSCGTKSQDAKAINGQYGWTHWDLCIGQPAGFLPVRSVVVKDQRSSLSQQHASTVTVEKVVMKHGHKAIERVAEQGPIGHEKVAAKGQKRRGRDQEMKQLEDEMRSSLHTLNKKLQQLDEESAASSSSPLLAMATLCNLVV</sequence>
<keyword evidence="3" id="KW-1133">Transmembrane helix</keyword>
<feature type="compositionally biased region" description="Basic and acidic residues" evidence="2">
    <location>
        <begin position="1107"/>
        <end position="1116"/>
    </location>
</feature>
<reference evidence="6" key="2">
    <citation type="submission" date="2012-11" db="EMBL/GenBank/DDBJ databases">
        <authorList>
            <person name="Kuo A."/>
            <person name="Curtis B.A."/>
            <person name="Tanifuji G."/>
            <person name="Burki F."/>
            <person name="Gruber A."/>
            <person name="Irimia M."/>
            <person name="Maruyama S."/>
            <person name="Arias M.C."/>
            <person name="Ball S.G."/>
            <person name="Gile G.H."/>
            <person name="Hirakawa Y."/>
            <person name="Hopkins J.F."/>
            <person name="Rensing S.A."/>
            <person name="Schmutz J."/>
            <person name="Symeonidi A."/>
            <person name="Elias M."/>
            <person name="Eveleigh R.J."/>
            <person name="Herman E.K."/>
            <person name="Klute M.J."/>
            <person name="Nakayama T."/>
            <person name="Obornik M."/>
            <person name="Reyes-Prieto A."/>
            <person name="Armbrust E.V."/>
            <person name="Aves S.J."/>
            <person name="Beiko R.G."/>
            <person name="Coutinho P."/>
            <person name="Dacks J.B."/>
            <person name="Durnford D.G."/>
            <person name="Fast N.M."/>
            <person name="Green B.R."/>
            <person name="Grisdale C."/>
            <person name="Hempe F."/>
            <person name="Henrissat B."/>
            <person name="Hoppner M.P."/>
            <person name="Ishida K.-I."/>
            <person name="Kim E."/>
            <person name="Koreny L."/>
            <person name="Kroth P.G."/>
            <person name="Liu Y."/>
            <person name="Malik S.-B."/>
            <person name="Maier U.G."/>
            <person name="McRose D."/>
            <person name="Mock T."/>
            <person name="Neilson J.A."/>
            <person name="Onodera N.T."/>
            <person name="Poole A.M."/>
            <person name="Pritham E.J."/>
            <person name="Richards T.A."/>
            <person name="Rocap G."/>
            <person name="Roy S.W."/>
            <person name="Sarai C."/>
            <person name="Schaack S."/>
            <person name="Shirato S."/>
            <person name="Slamovits C.H."/>
            <person name="Spencer D.F."/>
            <person name="Suzuki S."/>
            <person name="Worden A.Z."/>
            <person name="Zauner S."/>
            <person name="Barry K."/>
            <person name="Bell C."/>
            <person name="Bharti A.K."/>
            <person name="Crow J.A."/>
            <person name="Grimwood J."/>
            <person name="Kramer R."/>
            <person name="Lindquist E."/>
            <person name="Lucas S."/>
            <person name="Salamov A."/>
            <person name="McFadden G.I."/>
            <person name="Lane C.E."/>
            <person name="Keeling P.J."/>
            <person name="Gray M.W."/>
            <person name="Grigoriev I.V."/>
            <person name="Archibald J.M."/>
        </authorList>
    </citation>
    <scope>NUCLEOTIDE SEQUENCE</scope>
    <source>
        <strain evidence="6">CCMP2712</strain>
    </source>
</reference>
<organism evidence="4">
    <name type="scientific">Guillardia theta (strain CCMP2712)</name>
    <name type="common">Cryptophyte</name>
    <dbReference type="NCBI Taxonomy" id="905079"/>
    <lineage>
        <taxon>Eukaryota</taxon>
        <taxon>Cryptophyceae</taxon>
        <taxon>Pyrenomonadales</taxon>
        <taxon>Geminigeraceae</taxon>
        <taxon>Guillardia</taxon>
    </lineage>
</organism>